<comment type="caution">
    <text evidence="1">The sequence shown here is derived from an EMBL/GenBank/DDBJ whole genome shotgun (WGS) entry which is preliminary data.</text>
</comment>
<dbReference type="RefSeq" id="WP_320509957.1">
    <property type="nucleotide sequence ID" value="NZ_JAXCLW010000006.1"/>
</dbReference>
<gene>
    <name evidence="1" type="ORF">SMD27_18715</name>
</gene>
<sequence>MDTCYSYHRVKGRCADLRLVWNREIESQVDQAFARLGLSQAQVDELSVLQCHVIKWLFSPRAYDWRGRIALALHFLFGRH</sequence>
<name>A0ABU5EFU9_9PROT</name>
<dbReference type="EMBL" id="JAXCLW010000006">
    <property type="protein sequence ID" value="MDY0884884.1"/>
    <property type="molecule type" value="Genomic_DNA"/>
</dbReference>
<evidence type="ECO:0000313" key="1">
    <source>
        <dbReference type="EMBL" id="MDY0884884.1"/>
    </source>
</evidence>
<proteinExistence type="predicted"/>
<keyword evidence="2" id="KW-1185">Reference proteome</keyword>
<organism evidence="1 2">
    <name type="scientific">Dongia soli</name>
    <dbReference type="NCBI Taxonomy" id="600628"/>
    <lineage>
        <taxon>Bacteria</taxon>
        <taxon>Pseudomonadati</taxon>
        <taxon>Pseudomonadota</taxon>
        <taxon>Alphaproteobacteria</taxon>
        <taxon>Rhodospirillales</taxon>
        <taxon>Dongiaceae</taxon>
        <taxon>Dongia</taxon>
    </lineage>
</organism>
<protein>
    <submittedName>
        <fullName evidence="1">Uncharacterized protein</fullName>
    </submittedName>
</protein>
<evidence type="ECO:0000313" key="2">
    <source>
        <dbReference type="Proteomes" id="UP001279642"/>
    </source>
</evidence>
<dbReference type="Proteomes" id="UP001279642">
    <property type="component" value="Unassembled WGS sequence"/>
</dbReference>
<accession>A0ABU5EFU9</accession>
<reference evidence="1 2" key="1">
    <citation type="journal article" date="2016" name="Antonie Van Leeuwenhoek">
        <title>Dongia soli sp. nov., isolated from soil from Dokdo, Korea.</title>
        <authorList>
            <person name="Kim D.U."/>
            <person name="Lee H."/>
            <person name="Kim H."/>
            <person name="Kim S.G."/>
            <person name="Ka J.O."/>
        </authorList>
    </citation>
    <scope>NUCLEOTIDE SEQUENCE [LARGE SCALE GENOMIC DNA]</scope>
    <source>
        <strain evidence="1 2">D78</strain>
    </source>
</reference>